<dbReference type="GO" id="GO:0008908">
    <property type="term" value="F:isochorismatase activity"/>
    <property type="evidence" value="ECO:0007669"/>
    <property type="project" value="InterPro"/>
</dbReference>
<dbReference type="InterPro" id="IPR050272">
    <property type="entry name" value="Isochorismatase-like_hydrls"/>
</dbReference>
<dbReference type="PIRSF" id="PIRSF001111">
    <property type="entry name" value="Isochorismatase"/>
    <property type="match status" value="1"/>
</dbReference>
<evidence type="ECO:0000313" key="4">
    <source>
        <dbReference type="Proteomes" id="UP000294692"/>
    </source>
</evidence>
<dbReference type="InterPro" id="IPR000868">
    <property type="entry name" value="Isochorismatase-like_dom"/>
</dbReference>
<dbReference type="InterPro" id="IPR016291">
    <property type="entry name" value="Isochorismatase"/>
</dbReference>
<dbReference type="PRINTS" id="PR01398">
    <property type="entry name" value="ISCHRISMTASE"/>
</dbReference>
<dbReference type="RefSeq" id="WP_132477800.1">
    <property type="nucleotide sequence ID" value="NZ_JBHRVM010000001.1"/>
</dbReference>
<name>A0A4R3UX21_9BURK</name>
<dbReference type="OrthoDB" id="5360912at2"/>
<keyword evidence="3" id="KW-0456">Lyase</keyword>
<accession>A0A4R3UX21</accession>
<dbReference type="Pfam" id="PF00857">
    <property type="entry name" value="Isochorismatase"/>
    <property type="match status" value="1"/>
</dbReference>
<feature type="domain" description="Isochorismatase-like" evidence="2">
    <location>
        <begin position="29"/>
        <end position="205"/>
    </location>
</feature>
<dbReference type="GO" id="GO:0016829">
    <property type="term" value="F:lyase activity"/>
    <property type="evidence" value="ECO:0007669"/>
    <property type="project" value="UniProtKB-KW"/>
</dbReference>
<evidence type="ECO:0000259" key="2">
    <source>
        <dbReference type="Pfam" id="PF00857"/>
    </source>
</evidence>
<dbReference type="Gene3D" id="3.40.50.850">
    <property type="entry name" value="Isochorismatase-like"/>
    <property type="match status" value="1"/>
</dbReference>
<dbReference type="PANTHER" id="PTHR43540:SF3">
    <property type="entry name" value="ENTEROBACTIN SYNTHASE COMPONENT B"/>
    <property type="match status" value="1"/>
</dbReference>
<protein>
    <submittedName>
        <fullName evidence="3">Bifunctional isochorismate lyase/aryl carrier protein</fullName>
    </submittedName>
</protein>
<dbReference type="InterPro" id="IPR036380">
    <property type="entry name" value="Isochorismatase-like_sf"/>
</dbReference>
<sequence>MTIPALPAYAMPQGGYQNKVSWKPDPARSALLVHDMQAYFLNKFDTSAEPIPELVRNAARLRDAFHAAEAPVFYTAQPVDQPAHDRALLNDMWGPGLTDPAMHVQQPIIDELAPAPQDTVLVKWRYSAFQRSDLRDRLRALGRDQLVICGIYAHIGCMATALEAFMQDVQPFMAADAVADFSRAEHEMALRYVSTRCGAVITTDEVEQLFAAAKPVREKP</sequence>
<dbReference type="Proteomes" id="UP000294692">
    <property type="component" value="Unassembled WGS sequence"/>
</dbReference>
<keyword evidence="4" id="KW-1185">Reference proteome</keyword>
<reference evidence="3 4" key="1">
    <citation type="submission" date="2019-03" db="EMBL/GenBank/DDBJ databases">
        <title>Genomic Encyclopedia of Type Strains, Phase IV (KMG-IV): sequencing the most valuable type-strain genomes for metagenomic binning, comparative biology and taxonomic classification.</title>
        <authorList>
            <person name="Goeker M."/>
        </authorList>
    </citation>
    <scope>NUCLEOTIDE SEQUENCE [LARGE SCALE GENOMIC DNA]</scope>
    <source>
        <strain evidence="3 4">DSM 100048</strain>
    </source>
</reference>
<keyword evidence="1" id="KW-0378">Hydrolase</keyword>
<proteinExistence type="predicted"/>
<evidence type="ECO:0000313" key="3">
    <source>
        <dbReference type="EMBL" id="TCU94504.1"/>
    </source>
</evidence>
<dbReference type="EMBL" id="SMBX01000009">
    <property type="protein sequence ID" value="TCU94504.1"/>
    <property type="molecule type" value="Genomic_DNA"/>
</dbReference>
<organism evidence="3 4">
    <name type="scientific">Paracandidimonas soli</name>
    <dbReference type="NCBI Taxonomy" id="1917182"/>
    <lineage>
        <taxon>Bacteria</taxon>
        <taxon>Pseudomonadati</taxon>
        <taxon>Pseudomonadota</taxon>
        <taxon>Betaproteobacteria</taxon>
        <taxon>Burkholderiales</taxon>
        <taxon>Alcaligenaceae</taxon>
        <taxon>Paracandidimonas</taxon>
    </lineage>
</organism>
<evidence type="ECO:0000256" key="1">
    <source>
        <dbReference type="ARBA" id="ARBA00022801"/>
    </source>
</evidence>
<dbReference type="AlphaFoldDB" id="A0A4R3UX21"/>
<comment type="caution">
    <text evidence="3">The sequence shown here is derived from an EMBL/GenBank/DDBJ whole genome shotgun (WGS) entry which is preliminary data.</text>
</comment>
<dbReference type="SUPFAM" id="SSF52499">
    <property type="entry name" value="Isochorismatase-like hydrolases"/>
    <property type="match status" value="1"/>
</dbReference>
<dbReference type="PANTHER" id="PTHR43540">
    <property type="entry name" value="PEROXYUREIDOACRYLATE/UREIDOACRYLATE AMIDOHYDROLASE-RELATED"/>
    <property type="match status" value="1"/>
</dbReference>
<gene>
    <name evidence="3" type="ORF">EV686_10956</name>
</gene>